<evidence type="ECO:0000313" key="2">
    <source>
        <dbReference type="EMBL" id="MFN6544791.1"/>
    </source>
</evidence>
<keyword evidence="1" id="KW-1133">Transmembrane helix</keyword>
<reference evidence="2 3" key="1">
    <citation type="submission" date="2024-12" db="EMBL/GenBank/DDBJ databases">
        <title>The coexistence of Mycolicibacterium septicum and Mycolicibacterium nivoides in clinical samples.</title>
        <authorList>
            <person name="Wang C."/>
            <person name="Feng Y."/>
            <person name="Zong Z."/>
        </authorList>
    </citation>
    <scope>NUCLEOTIDE SEQUENCE [LARGE SCALE GENOMIC DNA]</scope>
    <source>
        <strain evidence="2 3">120309</strain>
    </source>
</reference>
<name>A0ABW9LA02_9MYCO</name>
<dbReference type="Proteomes" id="UP001635816">
    <property type="component" value="Unassembled WGS sequence"/>
</dbReference>
<protein>
    <submittedName>
        <fullName evidence="2">Uncharacterized protein</fullName>
    </submittedName>
</protein>
<dbReference type="RefSeq" id="WP_409543784.1">
    <property type="nucleotide sequence ID" value="NZ_JBKBDD010000005.1"/>
</dbReference>
<keyword evidence="3" id="KW-1185">Reference proteome</keyword>
<accession>A0ABW9LA02</accession>
<gene>
    <name evidence="2" type="ORF">ACK4CT_16490</name>
</gene>
<comment type="caution">
    <text evidence="2">The sequence shown here is derived from an EMBL/GenBank/DDBJ whole genome shotgun (WGS) entry which is preliminary data.</text>
</comment>
<organism evidence="2 3">
    <name type="scientific">Mycolicibacterium nivoides</name>
    <dbReference type="NCBI Taxonomy" id="2487344"/>
    <lineage>
        <taxon>Bacteria</taxon>
        <taxon>Bacillati</taxon>
        <taxon>Actinomycetota</taxon>
        <taxon>Actinomycetes</taxon>
        <taxon>Mycobacteriales</taxon>
        <taxon>Mycobacteriaceae</taxon>
        <taxon>Mycolicibacterium</taxon>
    </lineage>
</organism>
<keyword evidence="1" id="KW-0472">Membrane</keyword>
<dbReference type="EMBL" id="JBKBDD010000005">
    <property type="protein sequence ID" value="MFN6544791.1"/>
    <property type="molecule type" value="Genomic_DNA"/>
</dbReference>
<feature type="transmembrane region" description="Helical" evidence="1">
    <location>
        <begin position="27"/>
        <end position="48"/>
    </location>
</feature>
<sequence length="145" mass="16209">MLLLGGGFVPLSGRSWPDTPQEALARVIFLIILAAVVIPAACWVWWWFNTNRPSAYRRGLERESAEFRVRWPDDQLSGAPYRELDKEAQRCWSLLLLLEERQSDMRRNQGSDSLAALRHRIDTVVAALNAAAARDRSGTGAGGFG</sequence>
<evidence type="ECO:0000256" key="1">
    <source>
        <dbReference type="SAM" id="Phobius"/>
    </source>
</evidence>
<evidence type="ECO:0000313" key="3">
    <source>
        <dbReference type="Proteomes" id="UP001635816"/>
    </source>
</evidence>
<proteinExistence type="predicted"/>
<keyword evidence="1" id="KW-0812">Transmembrane</keyword>